<dbReference type="CDD" id="cd07432">
    <property type="entry name" value="PHP_HisPPase"/>
    <property type="match status" value="1"/>
</dbReference>
<proteinExistence type="predicted"/>
<dbReference type="InterPro" id="IPR016195">
    <property type="entry name" value="Pol/histidinol_Pase-like"/>
</dbReference>
<accession>A0A101EPG3</accession>
<evidence type="ECO:0000313" key="3">
    <source>
        <dbReference type="Proteomes" id="UP000058636"/>
    </source>
</evidence>
<dbReference type="GO" id="GO:0004534">
    <property type="term" value="F:5'-3' RNA exonuclease activity"/>
    <property type="evidence" value="ECO:0007669"/>
    <property type="project" value="TreeGrafter"/>
</dbReference>
<dbReference type="InterPro" id="IPR052018">
    <property type="entry name" value="PHP_domain"/>
</dbReference>
<dbReference type="Gene3D" id="3.20.20.140">
    <property type="entry name" value="Metal-dependent hydrolases"/>
    <property type="match status" value="1"/>
</dbReference>
<dbReference type="Proteomes" id="UP000058636">
    <property type="component" value="Unassembled WGS sequence"/>
</dbReference>
<comment type="caution">
    <text evidence="2">The sequence shown here is derived from an EMBL/GenBank/DDBJ whole genome shotgun (WGS) entry which is preliminary data.</text>
</comment>
<dbReference type="SMART" id="SM00481">
    <property type="entry name" value="POLIIIAc"/>
    <property type="match status" value="1"/>
</dbReference>
<dbReference type="GO" id="GO:0035312">
    <property type="term" value="F:5'-3' DNA exonuclease activity"/>
    <property type="evidence" value="ECO:0007669"/>
    <property type="project" value="TreeGrafter"/>
</dbReference>
<evidence type="ECO:0000313" key="2">
    <source>
        <dbReference type="EMBL" id="KUK22503.1"/>
    </source>
</evidence>
<dbReference type="InterPro" id="IPR003141">
    <property type="entry name" value="Pol/His_phosphatase_N"/>
</dbReference>
<feature type="domain" description="Polymerase/histidinol phosphatase N-terminal" evidence="1">
    <location>
        <begin position="3"/>
        <end position="65"/>
    </location>
</feature>
<protein>
    <submittedName>
        <fullName evidence="2">PHP C-terminal domain protein</fullName>
    </submittedName>
</protein>
<sequence>MKADLHVHTCLSPCADLLMIPPVVERASGDVQILGIVDHNSAKNVPAFLKMKKLVVPGIEIQTVEDVHVLGFFSDIESALKVTKIVYEHLPSVKHDHEKMGYQLFVDGKGNYTGYEDVPLGFPSDLTLSQAVELIRSFGGIPVYAHVEKRFGVLYQLGFFPDLEVPVAEVVSKEGEENAQKKNLRVIVTSDAHFPSDIGRRYIDISGVPHSPEEVLKKILNSEYTLGGVPNW</sequence>
<organism evidence="2 3">
    <name type="scientific">Thermotoga petrophila</name>
    <dbReference type="NCBI Taxonomy" id="93929"/>
    <lineage>
        <taxon>Bacteria</taxon>
        <taxon>Thermotogati</taxon>
        <taxon>Thermotogota</taxon>
        <taxon>Thermotogae</taxon>
        <taxon>Thermotogales</taxon>
        <taxon>Thermotogaceae</taxon>
        <taxon>Thermotoga</taxon>
    </lineage>
</organism>
<evidence type="ECO:0000259" key="1">
    <source>
        <dbReference type="SMART" id="SM00481"/>
    </source>
</evidence>
<gene>
    <name evidence="2" type="ORF">XD57_1398</name>
</gene>
<dbReference type="PANTHER" id="PTHR42924">
    <property type="entry name" value="EXONUCLEASE"/>
    <property type="match status" value="1"/>
</dbReference>
<dbReference type="AlphaFoldDB" id="A0A101EPG3"/>
<reference evidence="2 3" key="1">
    <citation type="journal article" date="2015" name="MBio">
        <title>Genome-Resolved Metagenomic Analysis Reveals Roles for Candidate Phyla and Other Microbial Community Members in Biogeochemical Transformations in Oil Reservoirs.</title>
        <authorList>
            <person name="Hu P."/>
            <person name="Tom L."/>
            <person name="Singh A."/>
            <person name="Thomas B.C."/>
            <person name="Baker B.J."/>
            <person name="Piceno Y.M."/>
            <person name="Andersen G.L."/>
            <person name="Banfield J.F."/>
        </authorList>
    </citation>
    <scope>NUCLEOTIDE SEQUENCE [LARGE SCALE GENOMIC DNA]</scope>
    <source>
        <strain evidence="2">46_26</strain>
    </source>
</reference>
<dbReference type="EMBL" id="LGFG01000146">
    <property type="protein sequence ID" value="KUK22503.1"/>
    <property type="molecule type" value="Genomic_DNA"/>
</dbReference>
<dbReference type="SUPFAM" id="SSF89550">
    <property type="entry name" value="PHP domain-like"/>
    <property type="match status" value="1"/>
</dbReference>
<dbReference type="PANTHER" id="PTHR42924:SF3">
    <property type="entry name" value="POLYMERASE_HISTIDINOL PHOSPHATASE N-TERMINAL DOMAIN-CONTAINING PROTEIN"/>
    <property type="match status" value="1"/>
</dbReference>
<dbReference type="Pfam" id="PF13263">
    <property type="entry name" value="PHP_C"/>
    <property type="match status" value="1"/>
</dbReference>
<dbReference type="PATRIC" id="fig|93930.3.peg.441"/>
<name>A0A101EPG3_9THEM</name>